<proteinExistence type="predicted"/>
<keyword evidence="2" id="KW-0378">Hydrolase</keyword>
<dbReference type="CDD" id="cd18809">
    <property type="entry name" value="SF1_C_RecD"/>
    <property type="match status" value="1"/>
</dbReference>
<dbReference type="AlphaFoldDB" id="U2FNK2"/>
<feature type="domain" description="UvrD-like helicase C-terminal" evidence="1">
    <location>
        <begin position="36"/>
        <end position="82"/>
    </location>
</feature>
<sequence length="111" mass="12120">MGIVLESRDGQLRVWFDGGNGLRAFLPSALPAHDTVYAMTIHKSQGSEFDAATRVLPDYDLLVLTTESFYPGLTRTRERLAVLVPHEALQRAVGRKVARVSGLASLIVIGD</sequence>
<dbReference type="Gene3D" id="3.40.50.300">
    <property type="entry name" value="P-loop containing nucleotide triphosphate hydrolases"/>
    <property type="match status" value="1"/>
</dbReference>
<dbReference type="InterPro" id="IPR027417">
    <property type="entry name" value="P-loop_NTPase"/>
</dbReference>
<dbReference type="STRING" id="1033802.SSPSH_003453"/>
<accession>U2FNK2</accession>
<protein>
    <submittedName>
        <fullName evidence="2">Exodeoxyribonuclease V alpha subunit protein</fullName>
        <ecNumber evidence="2">3.1.11.5</ecNumber>
    </submittedName>
</protein>
<reference evidence="2 3" key="2">
    <citation type="journal article" date="2013" name="PLoS ONE">
        <title>INDIGO - INtegrated Data Warehouse of MIcrobial GenOmes with Examples from the Red Sea Extremophiles.</title>
        <authorList>
            <person name="Alam I."/>
            <person name="Antunes A."/>
            <person name="Kamau A.A."/>
            <person name="Ba Alawi W."/>
            <person name="Kalkatawi M."/>
            <person name="Stingl U."/>
            <person name="Bajic V.B."/>
        </authorList>
    </citation>
    <scope>NUCLEOTIDE SEQUENCE [LARGE SCALE GENOMIC DNA]</scope>
    <source>
        <strain evidence="2 3">E1L3A</strain>
    </source>
</reference>
<evidence type="ECO:0000313" key="2">
    <source>
        <dbReference type="EMBL" id="ERJ17769.1"/>
    </source>
</evidence>
<dbReference type="EMBL" id="AFNV02000029">
    <property type="protein sequence ID" value="ERJ17769.1"/>
    <property type="molecule type" value="Genomic_DNA"/>
</dbReference>
<dbReference type="InterPro" id="IPR027785">
    <property type="entry name" value="UvrD-like_helicase_C"/>
</dbReference>
<dbReference type="SUPFAM" id="SSF52540">
    <property type="entry name" value="P-loop containing nucleoside triphosphate hydrolases"/>
    <property type="match status" value="1"/>
</dbReference>
<comment type="caution">
    <text evidence="2">The sequence shown here is derived from an EMBL/GenBank/DDBJ whole genome shotgun (WGS) entry which is preliminary data.</text>
</comment>
<evidence type="ECO:0000313" key="3">
    <source>
        <dbReference type="Proteomes" id="UP000006242"/>
    </source>
</evidence>
<dbReference type="Pfam" id="PF13538">
    <property type="entry name" value="UvrD_C_2"/>
    <property type="match status" value="1"/>
</dbReference>
<organism evidence="2 3">
    <name type="scientific">Salinisphaera shabanensis E1L3A</name>
    <dbReference type="NCBI Taxonomy" id="1033802"/>
    <lineage>
        <taxon>Bacteria</taxon>
        <taxon>Pseudomonadati</taxon>
        <taxon>Pseudomonadota</taxon>
        <taxon>Gammaproteobacteria</taxon>
        <taxon>Salinisphaerales</taxon>
        <taxon>Salinisphaeraceae</taxon>
        <taxon>Salinisphaera</taxon>
    </lineage>
</organism>
<dbReference type="Proteomes" id="UP000006242">
    <property type="component" value="Unassembled WGS sequence"/>
</dbReference>
<name>U2FNK2_9GAMM</name>
<keyword evidence="3" id="KW-1185">Reference proteome</keyword>
<dbReference type="EC" id="3.1.11.5" evidence="2"/>
<gene>
    <name evidence="2" type="ORF">SSPSH_003453</name>
</gene>
<dbReference type="GO" id="GO:0008854">
    <property type="term" value="F:exodeoxyribonuclease V activity"/>
    <property type="evidence" value="ECO:0007669"/>
    <property type="project" value="UniProtKB-EC"/>
</dbReference>
<evidence type="ECO:0000259" key="1">
    <source>
        <dbReference type="Pfam" id="PF13538"/>
    </source>
</evidence>
<reference evidence="2 3" key="1">
    <citation type="journal article" date="2011" name="J. Bacteriol.">
        <title>Genome sequence of Salinisphaera shabanensis, a gammaproteobacterium from the harsh, variable environment of the brine-seawater interface of the Shaban Deep in the Red Sea.</title>
        <authorList>
            <person name="Antunes A."/>
            <person name="Alam I."/>
            <person name="Bajic V.B."/>
            <person name="Stingl U."/>
        </authorList>
    </citation>
    <scope>NUCLEOTIDE SEQUENCE [LARGE SCALE GENOMIC DNA]</scope>
    <source>
        <strain evidence="2 3">E1L3A</strain>
    </source>
</reference>
<dbReference type="eggNOG" id="COG0507">
    <property type="taxonomic scope" value="Bacteria"/>
</dbReference>